<dbReference type="SUPFAM" id="SSF56266">
    <property type="entry name" value="DmpA/ArgJ-like"/>
    <property type="match status" value="1"/>
</dbReference>
<keyword evidence="7 8" id="KW-0012">Acyltransferase</keyword>
<comment type="pathway">
    <text evidence="8">Amino-acid biosynthesis; L-arginine biosynthesis; N(2)-acetyl-L-ornithine from L-glutamate: step 1/4.</text>
</comment>
<comment type="subcellular location">
    <subcellularLocation>
        <location evidence="1 8">Cytoplasm</location>
    </subcellularLocation>
</comment>
<dbReference type="HAMAP" id="MF_01106">
    <property type="entry name" value="ArgJ"/>
    <property type="match status" value="1"/>
</dbReference>
<dbReference type="EC" id="2.3.1.1" evidence="8"/>
<dbReference type="GO" id="GO:0004042">
    <property type="term" value="F:L-glutamate N-acetyltransferase activity"/>
    <property type="evidence" value="ECO:0007669"/>
    <property type="project" value="UniProtKB-UniRule"/>
</dbReference>
<dbReference type="NCBIfam" id="TIGR00120">
    <property type="entry name" value="ArgJ"/>
    <property type="match status" value="1"/>
</dbReference>
<dbReference type="Gene3D" id="3.10.20.340">
    <property type="entry name" value="ArgJ beta chain, C-terminal domain"/>
    <property type="match status" value="1"/>
</dbReference>
<feature type="site" description="Involved in the stabilization of negative charge on the oxyanion by the formation of the oxyanion hole" evidence="8">
    <location>
        <position position="109"/>
    </location>
</feature>
<protein>
    <recommendedName>
        <fullName evidence="8">Arginine biosynthesis bifunctional protein ArgJ</fullName>
    </recommendedName>
    <domain>
        <recommendedName>
            <fullName evidence="8">Glutamate N-acetyltransferase</fullName>
            <ecNumber evidence="8">2.3.1.35</ecNumber>
        </recommendedName>
        <alternativeName>
            <fullName evidence="8">Ornithine acetyltransferase</fullName>
            <shortName evidence="8">OATase</shortName>
        </alternativeName>
        <alternativeName>
            <fullName evidence="8">Ornithine transacetylase</fullName>
        </alternativeName>
    </domain>
    <domain>
        <recommendedName>
            <fullName evidence="8">Amino-acid acetyltransferase</fullName>
            <ecNumber evidence="8">2.3.1.1</ecNumber>
        </recommendedName>
        <alternativeName>
            <fullName evidence="8">N-acetylglutamate synthase</fullName>
            <shortName evidence="8">AGSase</shortName>
        </alternativeName>
    </domain>
    <component>
        <recommendedName>
            <fullName evidence="8">Arginine biosynthesis bifunctional protein ArgJ alpha chain</fullName>
        </recommendedName>
    </component>
    <component>
        <recommendedName>
            <fullName evidence="8">Arginine biosynthesis bifunctional protein ArgJ beta chain</fullName>
        </recommendedName>
    </component>
</protein>
<feature type="site" description="Involved in the stabilization of negative charge on the oxyanion by the formation of the oxyanion hole" evidence="8">
    <location>
        <position position="110"/>
    </location>
</feature>
<accession>A0A7C8FI96</accession>
<keyword evidence="5 8" id="KW-0808">Transferase</keyword>
<feature type="site" description="Cleavage; by autolysis" evidence="8">
    <location>
        <begin position="179"/>
        <end position="180"/>
    </location>
</feature>
<dbReference type="CDD" id="cd02152">
    <property type="entry name" value="OAT"/>
    <property type="match status" value="1"/>
</dbReference>
<gene>
    <name evidence="8 9" type="primary">argJ</name>
    <name evidence="9" type="ORF">F8O02_05875</name>
</gene>
<dbReference type="NCBIfam" id="NF003802">
    <property type="entry name" value="PRK05388.1"/>
    <property type="match status" value="1"/>
</dbReference>
<dbReference type="GO" id="GO:0005737">
    <property type="term" value="C:cytoplasm"/>
    <property type="evidence" value="ECO:0007669"/>
    <property type="project" value="UniProtKB-SubCell"/>
</dbReference>
<dbReference type="AlphaFoldDB" id="A0A7C8FI96"/>
<evidence type="ECO:0000256" key="5">
    <source>
        <dbReference type="ARBA" id="ARBA00022679"/>
    </source>
</evidence>
<comment type="subunit">
    <text evidence="3 8">Heterotetramer of two alpha and two beta chains.</text>
</comment>
<dbReference type="UniPathway" id="UPA00068">
    <property type="reaction ID" value="UER00106"/>
</dbReference>
<dbReference type="RefSeq" id="WP_158036326.1">
    <property type="nucleotide sequence ID" value="NZ_BAAAZV010000020.1"/>
</dbReference>
<feature type="active site" description="Nucleophile" evidence="8">
    <location>
        <position position="180"/>
    </location>
</feature>
<feature type="chain" id="PRO_5029078595" description="Arginine biosynthesis bifunctional protein ArgJ beta chain" evidence="8">
    <location>
        <begin position="180"/>
        <end position="384"/>
    </location>
</feature>
<feature type="binding site" evidence="8">
    <location>
        <position position="146"/>
    </location>
    <ligand>
        <name>substrate</name>
    </ligand>
</feature>
<sequence>MSVTAAAGFEAAGVAAGIKANGHRDLALVVNRGPRHEAAAVFTTNRCEANPVRWSRAAVADGRADAVVLNSGCANCYTGEQGYQAARATAQAVADAIGCRVDDVAVCSTGIIGHQLPLDRVLPGVAAAAAELDVGGGPRAAEAIMTTDTRVKQAEERSPAGWTVGGMAKGAGMIAPGMATMLVVITTDAVVNAEALHRHLVAAADRTVNRLDVDGCMSTNDTVVLLSSGASGVTPDPEEFRMALTAVADRLAAAIQDDAEGASHTIDIEVVGAASEPDAIEVARAIGRSNLFKCAIAGGDPNWGRVLAAVGTTRAAFDPFDIDVTINGTRICHAGAPDADPATVDLAPRATHVLVDLRTGDHTGMVRTTDLTHEYVDINSEYES</sequence>
<comment type="function">
    <text evidence="8">Catalyzes two activities which are involved in the cyclic version of arginine biosynthesis: the synthesis of N-acetylglutamate from glutamate and acetyl-CoA as the acetyl donor, and of ornithine by transacetylation between N(2)-acetylornithine and glutamate.</text>
</comment>
<evidence type="ECO:0000313" key="10">
    <source>
        <dbReference type="Proteomes" id="UP000481339"/>
    </source>
</evidence>
<dbReference type="OrthoDB" id="9804242at2"/>
<proteinExistence type="inferred from homology"/>
<evidence type="ECO:0000256" key="8">
    <source>
        <dbReference type="HAMAP-Rule" id="MF_01106"/>
    </source>
</evidence>
<keyword evidence="8" id="KW-0028">Amino-acid biosynthesis</keyword>
<feature type="binding site" evidence="8">
    <location>
        <position position="180"/>
    </location>
    <ligand>
        <name>substrate</name>
    </ligand>
</feature>
<evidence type="ECO:0000256" key="3">
    <source>
        <dbReference type="ARBA" id="ARBA00011475"/>
    </source>
</evidence>
<evidence type="ECO:0000313" key="9">
    <source>
        <dbReference type="EMBL" id="KAB1631857.1"/>
    </source>
</evidence>
<dbReference type="InterPro" id="IPR042195">
    <property type="entry name" value="ArgJ_beta_C"/>
</dbReference>
<feature type="binding site" evidence="8">
    <location>
        <position position="379"/>
    </location>
    <ligand>
        <name>substrate</name>
    </ligand>
</feature>
<reference evidence="9 10" key="1">
    <citation type="submission" date="2019-09" db="EMBL/GenBank/DDBJ databases">
        <title>Phylogeny of genus Pseudoclavibacter and closely related genus.</title>
        <authorList>
            <person name="Li Y."/>
        </authorList>
    </citation>
    <scope>NUCLEOTIDE SEQUENCE [LARGE SCALE GENOMIC DNA]</scope>
    <source>
        <strain evidence="9 10">JCM 16921</strain>
    </source>
</reference>
<feature type="binding site" evidence="8">
    <location>
        <position position="169"/>
    </location>
    <ligand>
        <name>substrate</name>
    </ligand>
</feature>
<dbReference type="EC" id="2.3.1.35" evidence="8"/>
<evidence type="ECO:0000256" key="1">
    <source>
        <dbReference type="ARBA" id="ARBA00004496"/>
    </source>
</evidence>
<evidence type="ECO:0000256" key="7">
    <source>
        <dbReference type="ARBA" id="ARBA00023315"/>
    </source>
</evidence>
<evidence type="ECO:0000256" key="4">
    <source>
        <dbReference type="ARBA" id="ARBA00022490"/>
    </source>
</evidence>
<keyword evidence="10" id="KW-1185">Reference proteome</keyword>
<comment type="catalytic activity">
    <reaction evidence="8">
        <text>N(2)-acetyl-L-ornithine + L-glutamate = N-acetyl-L-glutamate + L-ornithine</text>
        <dbReference type="Rhea" id="RHEA:15349"/>
        <dbReference type="ChEBI" id="CHEBI:29985"/>
        <dbReference type="ChEBI" id="CHEBI:44337"/>
        <dbReference type="ChEBI" id="CHEBI:46911"/>
        <dbReference type="ChEBI" id="CHEBI:57805"/>
        <dbReference type="EC" id="2.3.1.35"/>
    </reaction>
</comment>
<dbReference type="Proteomes" id="UP000481339">
    <property type="component" value="Unassembled WGS sequence"/>
</dbReference>
<feature type="binding site" evidence="8">
    <location>
        <position position="384"/>
    </location>
    <ligand>
        <name>substrate</name>
    </ligand>
</feature>
<feature type="chain" id="PRO_5029078594" description="Arginine biosynthesis bifunctional protein ArgJ alpha chain" evidence="8">
    <location>
        <begin position="1"/>
        <end position="179"/>
    </location>
</feature>
<comment type="pathway">
    <text evidence="8">Amino-acid biosynthesis; L-arginine biosynthesis; L-ornithine and N-acetyl-L-glutamate from L-glutamate and N(2)-acetyl-L-ornithine (cyclic): step 1/1.</text>
</comment>
<keyword evidence="6 8" id="KW-0068">Autocatalytic cleavage</keyword>
<dbReference type="Pfam" id="PF01960">
    <property type="entry name" value="ArgJ"/>
    <property type="match status" value="1"/>
</dbReference>
<keyword evidence="8" id="KW-0511">Multifunctional enzyme</keyword>
<dbReference type="GO" id="GO:0006592">
    <property type="term" value="P:ornithine biosynthetic process"/>
    <property type="evidence" value="ECO:0007669"/>
    <property type="project" value="TreeGrafter"/>
</dbReference>
<dbReference type="Gene3D" id="3.60.70.12">
    <property type="entry name" value="L-amino peptidase D-ALA esterase/amidase"/>
    <property type="match status" value="1"/>
</dbReference>
<name>A0A7C8FI96_9MICO</name>
<comment type="similarity">
    <text evidence="2 8">Belongs to the ArgJ family.</text>
</comment>
<keyword evidence="4 8" id="KW-0963">Cytoplasm</keyword>
<keyword evidence="8" id="KW-0055">Arginine biosynthesis</keyword>
<dbReference type="GO" id="GO:0006526">
    <property type="term" value="P:L-arginine biosynthetic process"/>
    <property type="evidence" value="ECO:0007669"/>
    <property type="project" value="UniProtKB-UniRule"/>
</dbReference>
<dbReference type="InterPro" id="IPR002813">
    <property type="entry name" value="Arg_biosynth_ArgJ"/>
</dbReference>
<evidence type="ECO:0000256" key="6">
    <source>
        <dbReference type="ARBA" id="ARBA00022813"/>
    </source>
</evidence>
<dbReference type="PANTHER" id="PTHR23100:SF0">
    <property type="entry name" value="ARGININE BIOSYNTHESIS BIFUNCTIONAL PROTEIN ARGJ, MITOCHONDRIAL"/>
    <property type="match status" value="1"/>
</dbReference>
<comment type="catalytic activity">
    <reaction evidence="8">
        <text>L-glutamate + acetyl-CoA = N-acetyl-L-glutamate + CoA + H(+)</text>
        <dbReference type="Rhea" id="RHEA:24292"/>
        <dbReference type="ChEBI" id="CHEBI:15378"/>
        <dbReference type="ChEBI" id="CHEBI:29985"/>
        <dbReference type="ChEBI" id="CHEBI:44337"/>
        <dbReference type="ChEBI" id="CHEBI:57287"/>
        <dbReference type="ChEBI" id="CHEBI:57288"/>
        <dbReference type="EC" id="2.3.1.1"/>
    </reaction>
</comment>
<feature type="binding site" evidence="8">
    <location>
        <position position="260"/>
    </location>
    <ligand>
        <name>substrate</name>
    </ligand>
</feature>
<dbReference type="GO" id="GO:0004358">
    <property type="term" value="F:L-glutamate N-acetyltransferase activity, acting on acetyl-L-ornithine as donor"/>
    <property type="evidence" value="ECO:0007669"/>
    <property type="project" value="UniProtKB-UniRule"/>
</dbReference>
<dbReference type="InterPro" id="IPR016117">
    <property type="entry name" value="ArgJ-like_dom_sf"/>
</dbReference>
<comment type="caution">
    <text evidence="9">The sequence shown here is derived from an EMBL/GenBank/DDBJ whole genome shotgun (WGS) entry which is preliminary data.</text>
</comment>
<dbReference type="PANTHER" id="PTHR23100">
    <property type="entry name" value="ARGININE BIOSYNTHESIS BIFUNCTIONAL PROTEIN ARGJ"/>
    <property type="match status" value="1"/>
</dbReference>
<dbReference type="FunFam" id="3.10.20.340:FF:000003">
    <property type="entry name" value="Arginine biosynthesis bifunctional protein ArgJ"/>
    <property type="match status" value="1"/>
</dbReference>
<organism evidence="9 10">
    <name type="scientific">Pseudoclavibacter caeni</name>
    <dbReference type="NCBI Taxonomy" id="908846"/>
    <lineage>
        <taxon>Bacteria</taxon>
        <taxon>Bacillati</taxon>
        <taxon>Actinomycetota</taxon>
        <taxon>Actinomycetes</taxon>
        <taxon>Micrococcales</taxon>
        <taxon>Microbacteriaceae</taxon>
        <taxon>Pseudoclavibacter</taxon>
    </lineage>
</organism>
<dbReference type="EMBL" id="WBKA01000004">
    <property type="protein sequence ID" value="KAB1631857.1"/>
    <property type="molecule type" value="Genomic_DNA"/>
</dbReference>
<evidence type="ECO:0000256" key="2">
    <source>
        <dbReference type="ARBA" id="ARBA00006774"/>
    </source>
</evidence>